<evidence type="ECO:0000313" key="3">
    <source>
        <dbReference type="Proteomes" id="UP000509638"/>
    </source>
</evidence>
<dbReference type="AlphaFoldDB" id="A0A7D5EWN8"/>
<name>A0A7D5EWN8_9MICO</name>
<keyword evidence="1" id="KW-0472">Membrane</keyword>
<protein>
    <submittedName>
        <fullName evidence="2">Uncharacterized protein</fullName>
    </submittedName>
</protein>
<dbReference type="EMBL" id="CP058316">
    <property type="protein sequence ID" value="QLD12111.1"/>
    <property type="molecule type" value="Genomic_DNA"/>
</dbReference>
<proteinExistence type="predicted"/>
<sequence length="268" mass="27711">MDDGADAELRALRARAYAPGGDIADDPAALARLSELEARRRERPARVTAARADAAPAVEAVSVAAEPHDAAADVPAADEDAVVATAAGFDAAPPRRARGLRTALMWGGSLVAVAVLAAGVTLFATARTAFTATALPEDAAVTHLTTLLPTGGEQPPFLRDYGADQARTFESFFGLETYQVSVPWIDADEACILLMSGAQAEAASNSGWSSFGQGCSAGAFPASLSFVVTGEYPDEFREHFPDGSALQFVLTDTGVDVFVSNAPAQPAI</sequence>
<gene>
    <name evidence="2" type="ORF">HW566_10245</name>
</gene>
<evidence type="ECO:0000256" key="1">
    <source>
        <dbReference type="SAM" id="Phobius"/>
    </source>
</evidence>
<evidence type="ECO:0000313" key="2">
    <source>
        <dbReference type="EMBL" id="QLD12111.1"/>
    </source>
</evidence>
<dbReference type="RefSeq" id="WP_178012611.1">
    <property type="nucleotide sequence ID" value="NZ_CP058316.1"/>
</dbReference>
<keyword evidence="1" id="KW-0812">Transmembrane</keyword>
<reference evidence="2 3" key="1">
    <citation type="submission" date="2020-06" db="EMBL/GenBank/DDBJ databases">
        <authorList>
            <person name="Jo H."/>
        </authorList>
    </citation>
    <scope>NUCLEOTIDE SEQUENCE [LARGE SCALE GENOMIC DNA]</scope>
    <source>
        <strain evidence="2 3">I46</strain>
    </source>
</reference>
<dbReference type="Proteomes" id="UP000509638">
    <property type="component" value="Chromosome"/>
</dbReference>
<organism evidence="2 3">
    <name type="scientific">Microbacterium oleivorans</name>
    <dbReference type="NCBI Taxonomy" id="273677"/>
    <lineage>
        <taxon>Bacteria</taxon>
        <taxon>Bacillati</taxon>
        <taxon>Actinomycetota</taxon>
        <taxon>Actinomycetes</taxon>
        <taxon>Micrococcales</taxon>
        <taxon>Microbacteriaceae</taxon>
        <taxon>Microbacterium</taxon>
    </lineage>
</organism>
<keyword evidence="1" id="KW-1133">Transmembrane helix</keyword>
<feature type="transmembrane region" description="Helical" evidence="1">
    <location>
        <begin position="103"/>
        <end position="124"/>
    </location>
</feature>
<accession>A0A7D5EWN8</accession>